<comment type="cofactor">
    <cofactor evidence="1">
        <name>Zn(2+)</name>
        <dbReference type="ChEBI" id="CHEBI:29105"/>
    </cofactor>
</comment>
<dbReference type="GO" id="GO:0046872">
    <property type="term" value="F:metal ion binding"/>
    <property type="evidence" value="ECO:0007669"/>
    <property type="project" value="UniProtKB-KW"/>
</dbReference>
<comment type="caution">
    <text evidence="6">The sequence shown here is derived from an EMBL/GenBank/DDBJ whole genome shotgun (WGS) entry which is preliminary data.</text>
</comment>
<dbReference type="PANTHER" id="PTHR46233">
    <property type="entry name" value="HYDROXYACYLGLUTATHIONE HYDROLASE GLOC"/>
    <property type="match status" value="1"/>
</dbReference>
<keyword evidence="2" id="KW-0479">Metal-binding</keyword>
<dbReference type="PANTHER" id="PTHR46233:SF3">
    <property type="entry name" value="HYDROXYACYLGLUTATHIONE HYDROLASE GLOC"/>
    <property type="match status" value="1"/>
</dbReference>
<dbReference type="InterPro" id="IPR051453">
    <property type="entry name" value="MBL_Glyoxalase_II"/>
</dbReference>
<dbReference type="GO" id="GO:0016787">
    <property type="term" value="F:hydrolase activity"/>
    <property type="evidence" value="ECO:0007669"/>
    <property type="project" value="UniProtKB-KW"/>
</dbReference>
<keyword evidence="3" id="KW-0378">Hydrolase</keyword>
<reference evidence="6" key="1">
    <citation type="submission" date="2021-07" db="EMBL/GenBank/DDBJ databases">
        <title>Genomic diversity and antimicrobial resistance of Prevotella spp. isolated from chronic lung disease airways.</title>
        <authorList>
            <person name="Webb K.A."/>
            <person name="Olagoke O.S."/>
            <person name="Baird T."/>
            <person name="Neill J."/>
            <person name="Pham A."/>
            <person name="Wells T.J."/>
            <person name="Ramsay K.A."/>
            <person name="Bell S.C."/>
            <person name="Sarovich D.S."/>
            <person name="Price E.P."/>
        </authorList>
    </citation>
    <scope>NUCLEOTIDE SEQUENCE</scope>
    <source>
        <strain evidence="6">SCHI0047.S.3</strain>
    </source>
</reference>
<sequence>MLRIKRFICNMLQENCYVVSDETNECVIIDCGAMDEEEFSLIRDYIVSEELTPVHLLATHGHIDHNFGNAMVYKEYGLKVEVHENDKSLMAKLAQQALQMTGIKLQDDFPSVGKYLYDNDKVSFGSHAFTVIETPGHSRGSVFFYDEEEHVAFSGDTLFQRSIGRTDFEGGSMFQMIQSLRMICQLPDTTRVYPGHGPETTIGAELASNPYLDR</sequence>
<evidence type="ECO:0000256" key="3">
    <source>
        <dbReference type="ARBA" id="ARBA00022801"/>
    </source>
</evidence>
<dbReference type="CDD" id="cd06262">
    <property type="entry name" value="metallo-hydrolase-like_MBL-fold"/>
    <property type="match status" value="1"/>
</dbReference>
<accession>A0AAW4NM49</accession>
<dbReference type="InterPro" id="IPR001279">
    <property type="entry name" value="Metallo-B-lactamas"/>
</dbReference>
<dbReference type="RefSeq" id="WP_219427148.1">
    <property type="nucleotide sequence ID" value="NZ_JAHXRD010000001.1"/>
</dbReference>
<evidence type="ECO:0000313" key="6">
    <source>
        <dbReference type="EMBL" id="MBW4864560.1"/>
    </source>
</evidence>
<dbReference type="AlphaFoldDB" id="A0AAW4NM49"/>
<dbReference type="Proteomes" id="UP001196873">
    <property type="component" value="Unassembled WGS sequence"/>
</dbReference>
<evidence type="ECO:0000256" key="2">
    <source>
        <dbReference type="ARBA" id="ARBA00022723"/>
    </source>
</evidence>
<proteinExistence type="predicted"/>
<evidence type="ECO:0000313" key="7">
    <source>
        <dbReference type="Proteomes" id="UP001196873"/>
    </source>
</evidence>
<gene>
    <name evidence="6" type="ORF">KZY68_00710</name>
</gene>
<keyword evidence="4" id="KW-0862">Zinc</keyword>
<evidence type="ECO:0000256" key="4">
    <source>
        <dbReference type="ARBA" id="ARBA00022833"/>
    </source>
</evidence>
<dbReference type="Pfam" id="PF00753">
    <property type="entry name" value="Lactamase_B"/>
    <property type="match status" value="1"/>
</dbReference>
<evidence type="ECO:0000256" key="1">
    <source>
        <dbReference type="ARBA" id="ARBA00001947"/>
    </source>
</evidence>
<organism evidence="6 7">
    <name type="scientific">Segatella salivae</name>
    <dbReference type="NCBI Taxonomy" id="228604"/>
    <lineage>
        <taxon>Bacteria</taxon>
        <taxon>Pseudomonadati</taxon>
        <taxon>Bacteroidota</taxon>
        <taxon>Bacteroidia</taxon>
        <taxon>Bacteroidales</taxon>
        <taxon>Prevotellaceae</taxon>
        <taxon>Segatella</taxon>
    </lineage>
</organism>
<protein>
    <submittedName>
        <fullName evidence="6">MBL fold metallo-hydrolase</fullName>
    </submittedName>
</protein>
<evidence type="ECO:0000259" key="5">
    <source>
        <dbReference type="SMART" id="SM00849"/>
    </source>
</evidence>
<dbReference type="EMBL" id="JAHXRF010000001">
    <property type="protein sequence ID" value="MBW4864560.1"/>
    <property type="molecule type" value="Genomic_DNA"/>
</dbReference>
<dbReference type="SMART" id="SM00849">
    <property type="entry name" value="Lactamase_B"/>
    <property type="match status" value="1"/>
</dbReference>
<feature type="domain" description="Metallo-beta-lactamase" evidence="5">
    <location>
        <begin position="13"/>
        <end position="196"/>
    </location>
</feature>
<name>A0AAW4NM49_9BACT</name>